<reference evidence="6" key="2">
    <citation type="submission" date="2020-04" db="EMBL/GenBank/DDBJ databases">
        <authorList>
            <consortium name="NCBI Genome Project"/>
        </authorList>
    </citation>
    <scope>NUCLEOTIDE SEQUENCE</scope>
    <source>
        <strain evidence="6">CBS 342.82</strain>
    </source>
</reference>
<dbReference type="PANTHER" id="PTHR43963">
    <property type="entry name" value="CARBONYL REDUCTASE 1-RELATED"/>
    <property type="match status" value="1"/>
</dbReference>
<dbReference type="RefSeq" id="XP_033463045.1">
    <property type="nucleotide sequence ID" value="XM_033603909.1"/>
</dbReference>
<dbReference type="OrthoDB" id="1933717at2759"/>
<keyword evidence="2" id="KW-0521">NADP</keyword>
<dbReference type="Proteomes" id="UP000504637">
    <property type="component" value="Unplaced"/>
</dbReference>
<dbReference type="PROSITE" id="PS00061">
    <property type="entry name" value="ADH_SHORT"/>
    <property type="match status" value="1"/>
</dbReference>
<proteinExistence type="inferred from homology"/>
<keyword evidence="5" id="KW-1185">Reference proteome</keyword>
<evidence type="ECO:0000313" key="5">
    <source>
        <dbReference type="Proteomes" id="UP000504637"/>
    </source>
</evidence>
<protein>
    <submittedName>
        <fullName evidence="6">NAD(P)-binding protein</fullName>
    </submittedName>
</protein>
<sequence length="291" mass="30821">MASENRVALVTGANKGIGLAIVRNLALRYAASSKDDVSTIIYLTARSEERGAEAVKALSDDRRLKEAKALQQDGGSVSISFHALDISNSKSIDAVRDYLAKQHPEGLDVVINNAGIALQGFDSQVVQQTLQTNYYGTLEASQKLLPLMKQTGRLVNVSSILSAVDRYSPELRDAFHAASKTSVDAVSSLMAQFQTAVDKGEQSKSGFPSSAYGVSKAGVTAVTKVLAMLEAQRGSGVLVNACCPGYVKTDMTRGGGMITPDEGAQTPVLLALGDIGTTSGEFWKDEKAKAW</sequence>
<dbReference type="InterPro" id="IPR002347">
    <property type="entry name" value="SDR_fam"/>
</dbReference>
<dbReference type="PANTHER" id="PTHR43963:SF6">
    <property type="entry name" value="CHAIN DEHYDROGENASE FAMILY PROTEIN, PUTATIVE (AFU_ORTHOLOGUE AFUA_3G15350)-RELATED"/>
    <property type="match status" value="1"/>
</dbReference>
<reference evidence="6" key="3">
    <citation type="submission" date="2025-08" db="UniProtKB">
        <authorList>
            <consortium name="RefSeq"/>
        </authorList>
    </citation>
    <scope>IDENTIFICATION</scope>
    <source>
        <strain evidence="6">CBS 342.82</strain>
    </source>
</reference>
<dbReference type="PRINTS" id="PR00081">
    <property type="entry name" value="GDHRDH"/>
</dbReference>
<evidence type="ECO:0000256" key="1">
    <source>
        <dbReference type="ARBA" id="ARBA00006484"/>
    </source>
</evidence>
<dbReference type="PRINTS" id="PR00080">
    <property type="entry name" value="SDRFAMILY"/>
</dbReference>
<dbReference type="GeneID" id="54361709"/>
<dbReference type="Pfam" id="PF00106">
    <property type="entry name" value="adh_short"/>
    <property type="match status" value="2"/>
</dbReference>
<dbReference type="GO" id="GO:0016491">
    <property type="term" value="F:oxidoreductase activity"/>
    <property type="evidence" value="ECO:0007669"/>
    <property type="project" value="UniProtKB-KW"/>
</dbReference>
<dbReference type="InterPro" id="IPR036291">
    <property type="entry name" value="NAD(P)-bd_dom_sf"/>
</dbReference>
<organism evidence="6">
    <name type="scientific">Dissoconium aciculare CBS 342.82</name>
    <dbReference type="NCBI Taxonomy" id="1314786"/>
    <lineage>
        <taxon>Eukaryota</taxon>
        <taxon>Fungi</taxon>
        <taxon>Dikarya</taxon>
        <taxon>Ascomycota</taxon>
        <taxon>Pezizomycotina</taxon>
        <taxon>Dothideomycetes</taxon>
        <taxon>Dothideomycetidae</taxon>
        <taxon>Mycosphaerellales</taxon>
        <taxon>Dissoconiaceae</taxon>
        <taxon>Dissoconium</taxon>
    </lineage>
</organism>
<evidence type="ECO:0000256" key="2">
    <source>
        <dbReference type="ARBA" id="ARBA00022857"/>
    </source>
</evidence>
<evidence type="ECO:0000313" key="6">
    <source>
        <dbReference type="RefSeq" id="XP_033463045.1"/>
    </source>
</evidence>
<name>A0A6J3MEH3_9PEZI</name>
<evidence type="ECO:0000256" key="4">
    <source>
        <dbReference type="RuleBase" id="RU000363"/>
    </source>
</evidence>
<dbReference type="Gene3D" id="3.40.50.720">
    <property type="entry name" value="NAD(P)-binding Rossmann-like Domain"/>
    <property type="match status" value="1"/>
</dbReference>
<reference evidence="6" key="1">
    <citation type="submission" date="2020-01" db="EMBL/GenBank/DDBJ databases">
        <authorList>
            <consortium name="DOE Joint Genome Institute"/>
            <person name="Haridas S."/>
            <person name="Albert R."/>
            <person name="Binder M."/>
            <person name="Bloem J."/>
            <person name="Labutti K."/>
            <person name="Salamov A."/>
            <person name="Andreopoulos B."/>
            <person name="Baker S.E."/>
            <person name="Barry K."/>
            <person name="Bills G."/>
            <person name="Bluhm B.H."/>
            <person name="Cannon C."/>
            <person name="Castanera R."/>
            <person name="Culley D.E."/>
            <person name="Daum C."/>
            <person name="Ezra D."/>
            <person name="Gonzalez J.B."/>
            <person name="Henrissat B."/>
            <person name="Kuo A."/>
            <person name="Liang C."/>
            <person name="Lipzen A."/>
            <person name="Lutzoni F."/>
            <person name="Magnuson J."/>
            <person name="Mondo S."/>
            <person name="Nolan M."/>
            <person name="Ohm R."/>
            <person name="Pangilinan J."/>
            <person name="Park H.-J."/>
            <person name="Ramirez L."/>
            <person name="Alfaro M."/>
            <person name="Sun H."/>
            <person name="Tritt A."/>
            <person name="Yoshinaga Y."/>
            <person name="Zwiers L.-H."/>
            <person name="Turgeon B.G."/>
            <person name="Goodwin S.B."/>
            <person name="Spatafora J.W."/>
            <person name="Crous P.W."/>
            <person name="Grigoriev I.V."/>
        </authorList>
    </citation>
    <scope>NUCLEOTIDE SEQUENCE</scope>
    <source>
        <strain evidence="6">CBS 342.82</strain>
    </source>
</reference>
<gene>
    <name evidence="6" type="ORF">K489DRAFT_376402</name>
</gene>
<evidence type="ECO:0000256" key="3">
    <source>
        <dbReference type="ARBA" id="ARBA00023002"/>
    </source>
</evidence>
<dbReference type="InterPro" id="IPR020904">
    <property type="entry name" value="Sc_DH/Rdtase_CS"/>
</dbReference>
<dbReference type="AlphaFoldDB" id="A0A6J3MEH3"/>
<accession>A0A6J3MEH3</accession>
<keyword evidence="3" id="KW-0560">Oxidoreductase</keyword>
<comment type="similarity">
    <text evidence="1 4">Belongs to the short-chain dehydrogenases/reductases (SDR) family.</text>
</comment>
<dbReference type="SUPFAM" id="SSF51735">
    <property type="entry name" value="NAD(P)-binding Rossmann-fold domains"/>
    <property type="match status" value="1"/>
</dbReference>